<dbReference type="InterPro" id="IPR015943">
    <property type="entry name" value="WD40/YVTN_repeat-like_dom_sf"/>
</dbReference>
<accession>A0A2T7NC31</accession>
<dbReference type="PROSITE" id="PS50294">
    <property type="entry name" value="WD_REPEATS_REGION"/>
    <property type="match status" value="3"/>
</dbReference>
<dbReference type="AlphaFoldDB" id="A0A2T7NC31"/>
<sequence length="966" mass="108961">MSSESEIEEEFYDAEDETTSTAFVNQKRQQPPSSLSSDLEREERYLLDLKRRAEERRRREDEELERRLAELYRKKEAEEIHKKGTELQEVRHQLFEQEQRRRKLEEMRQLLGSDSSLAHLSSQDSSSLEKDSPGFSTSAASEAPDVFSVTGSAFGQKSHTIERMENSSAPTQTRQHAKKRSGSWGDLPNNDSRPLERVSVERNDSVESETATALPQDLALNLTRFQPEKDQQHKRLTMLMNERKMENFDLSTQSVVDDIIKETETAGEEPDIVKSTKTRTPPDTLLIQSKPVAPPRKRKKTNLTPTASSSAEDQGDLTQEELSSFPIPLPSPMFPRSSKGMEAMLDLSSVVEGSRLINTEEAEAGVAKTVSPLDPAEDVFTENCGAKEESVAGRCQVVLREEAEKSNQPLSTRPRSNSGRPLTDQEILEMVTVRNLDTGEMMPLSVAEDRLPQCVNPLSLHIMRRTKEYSSDSNLRDLDLSDESDSRSEKSVASSGTTQRRKGTKFKKLLGKTVNKMKSVADHVLHGDEQAVEEEVSVDGKIFKIKSSNTNKGPYDFSQPNLLQELTGEHTGAIWTMKFSPCGKLLATGGQDSILRVWVLKSCYSYFDDIRRKYEDVRITPAQDSSQESLSNSAGETAPSTSDAKAVDPLKELVQEQEEENIAPFMRKPFCTYKGHSADLLDISWSKNYFILSSSMDKTVRLWHISRRECLCTFQHIDFVTAIVFHPKDDRYFLSGSLDGKLRLWNIPDKKVTMWNELSGTSNLITTANFCHNGRLAVVGTYDGRCIFYTTDQLKYYTMLHVRSTRGKNARGRKITGIESMPGEEKILVTSNDSRVRLYSLKDLTLTCKYKGGTNNSSQIKASFSSTGKYIICGSEDHFLYIWKTNHEFVKFSSARRDRNDYWEAIKVHNAVVTAAVFAANPSFIFRMAMAENATAVFDDDTEEREIIVSADFTGAIKVTTNRPKS</sequence>
<dbReference type="InterPro" id="IPR001680">
    <property type="entry name" value="WD40_rpt"/>
</dbReference>
<feature type="region of interest" description="Disordered" evidence="5">
    <location>
        <begin position="112"/>
        <end position="215"/>
    </location>
</feature>
<dbReference type="PANTHER" id="PTHR14221:SF0">
    <property type="entry name" value="WD REPEAT-CONTAINING PROTEIN 44"/>
    <property type="match status" value="1"/>
</dbReference>
<feature type="compositionally biased region" description="Polar residues" evidence="5">
    <location>
        <begin position="622"/>
        <end position="643"/>
    </location>
</feature>
<feature type="region of interest" description="Disordered" evidence="5">
    <location>
        <begin position="471"/>
        <end position="504"/>
    </location>
</feature>
<dbReference type="Proteomes" id="UP000245119">
    <property type="component" value="Linkage Group LG14"/>
</dbReference>
<keyword evidence="7" id="KW-1185">Reference proteome</keyword>
<dbReference type="OrthoDB" id="20550at2759"/>
<feature type="region of interest" description="Disordered" evidence="5">
    <location>
        <begin position="403"/>
        <end position="425"/>
    </location>
</feature>
<dbReference type="Gene3D" id="2.130.10.10">
    <property type="entry name" value="YVTN repeat-like/Quinoprotein amine dehydrogenase"/>
    <property type="match status" value="1"/>
</dbReference>
<feature type="compositionally biased region" description="Low complexity" evidence="5">
    <location>
        <begin position="112"/>
        <end position="126"/>
    </location>
</feature>
<evidence type="ECO:0000256" key="3">
    <source>
        <dbReference type="ARBA" id="ARBA00022737"/>
    </source>
</evidence>
<feature type="repeat" description="WD" evidence="4">
    <location>
        <begin position="567"/>
        <end position="598"/>
    </location>
</feature>
<organism evidence="6 7">
    <name type="scientific">Pomacea canaliculata</name>
    <name type="common">Golden apple snail</name>
    <dbReference type="NCBI Taxonomy" id="400727"/>
    <lineage>
        <taxon>Eukaryota</taxon>
        <taxon>Metazoa</taxon>
        <taxon>Spiralia</taxon>
        <taxon>Lophotrochozoa</taxon>
        <taxon>Mollusca</taxon>
        <taxon>Gastropoda</taxon>
        <taxon>Caenogastropoda</taxon>
        <taxon>Architaenioglossa</taxon>
        <taxon>Ampullarioidea</taxon>
        <taxon>Ampullariidae</taxon>
        <taxon>Pomacea</taxon>
    </lineage>
</organism>
<dbReference type="PROSITE" id="PS50082">
    <property type="entry name" value="WD_REPEATS_2"/>
    <property type="match status" value="3"/>
</dbReference>
<protein>
    <recommendedName>
        <fullName evidence="1">WD repeat-containing protein 44</fullName>
    </recommendedName>
</protein>
<evidence type="ECO:0000256" key="5">
    <source>
        <dbReference type="SAM" id="MobiDB-lite"/>
    </source>
</evidence>
<feature type="compositionally biased region" description="Polar residues" evidence="5">
    <location>
        <begin position="406"/>
        <end position="420"/>
    </location>
</feature>
<proteinExistence type="predicted"/>
<dbReference type="EMBL" id="PZQS01000014">
    <property type="protein sequence ID" value="PVD18715.1"/>
    <property type="molecule type" value="Genomic_DNA"/>
</dbReference>
<dbReference type="SMART" id="SM00320">
    <property type="entry name" value="WD40"/>
    <property type="match status" value="6"/>
</dbReference>
<evidence type="ECO:0000313" key="7">
    <source>
        <dbReference type="Proteomes" id="UP000245119"/>
    </source>
</evidence>
<feature type="compositionally biased region" description="Polar residues" evidence="5">
    <location>
        <begin position="149"/>
        <end position="158"/>
    </location>
</feature>
<evidence type="ECO:0000256" key="2">
    <source>
        <dbReference type="ARBA" id="ARBA00022574"/>
    </source>
</evidence>
<feature type="region of interest" description="Disordered" evidence="5">
    <location>
        <begin position="621"/>
        <end position="646"/>
    </location>
</feature>
<feature type="compositionally biased region" description="Acidic residues" evidence="5">
    <location>
        <begin position="1"/>
        <end position="18"/>
    </location>
</feature>
<feature type="region of interest" description="Disordered" evidence="5">
    <location>
        <begin position="1"/>
        <end position="42"/>
    </location>
</feature>
<feature type="repeat" description="WD" evidence="4">
    <location>
        <begin position="713"/>
        <end position="747"/>
    </location>
</feature>
<dbReference type="InterPro" id="IPR040324">
    <property type="entry name" value="WDR44/Dgr2"/>
</dbReference>
<evidence type="ECO:0000313" key="6">
    <source>
        <dbReference type="EMBL" id="PVD18715.1"/>
    </source>
</evidence>
<evidence type="ECO:0000256" key="1">
    <source>
        <dbReference type="ARBA" id="ARBA00021207"/>
    </source>
</evidence>
<feature type="compositionally biased region" description="Polar residues" evidence="5">
    <location>
        <begin position="302"/>
        <end position="312"/>
    </location>
</feature>
<dbReference type="Pfam" id="PF00400">
    <property type="entry name" value="WD40"/>
    <property type="match status" value="4"/>
</dbReference>
<feature type="compositionally biased region" description="Basic and acidic residues" evidence="5">
    <location>
        <begin position="193"/>
        <end position="205"/>
    </location>
</feature>
<keyword evidence="3" id="KW-0677">Repeat</keyword>
<name>A0A2T7NC31_POMCA</name>
<comment type="caution">
    <text evidence="6">The sequence shown here is derived from an EMBL/GenBank/DDBJ whole genome shotgun (WGS) entry which is preliminary data.</text>
</comment>
<dbReference type="InterPro" id="IPR036322">
    <property type="entry name" value="WD40_repeat_dom_sf"/>
</dbReference>
<dbReference type="SUPFAM" id="SSF50978">
    <property type="entry name" value="WD40 repeat-like"/>
    <property type="match status" value="1"/>
</dbReference>
<dbReference type="PRINTS" id="PR00320">
    <property type="entry name" value="GPROTEINBRPT"/>
</dbReference>
<feature type="region of interest" description="Disordered" evidence="5">
    <location>
        <begin position="264"/>
        <end position="333"/>
    </location>
</feature>
<feature type="repeat" description="WD" evidence="4">
    <location>
        <begin position="673"/>
        <end position="713"/>
    </location>
</feature>
<keyword evidence="2 4" id="KW-0853">WD repeat</keyword>
<dbReference type="InterPro" id="IPR020472">
    <property type="entry name" value="WD40_PAC1"/>
</dbReference>
<dbReference type="STRING" id="400727.A0A2T7NC31"/>
<dbReference type="PANTHER" id="PTHR14221">
    <property type="entry name" value="WD REPEAT DOMAIN 44"/>
    <property type="match status" value="1"/>
</dbReference>
<feature type="compositionally biased region" description="Basic and acidic residues" evidence="5">
    <location>
        <begin position="471"/>
        <end position="490"/>
    </location>
</feature>
<feature type="compositionally biased region" description="Polar residues" evidence="5">
    <location>
        <begin position="19"/>
        <end position="32"/>
    </location>
</feature>
<reference evidence="6 7" key="1">
    <citation type="submission" date="2018-04" db="EMBL/GenBank/DDBJ databases">
        <title>The genome of golden apple snail Pomacea canaliculata provides insight into stress tolerance and invasive adaptation.</title>
        <authorList>
            <person name="Liu C."/>
            <person name="Liu B."/>
            <person name="Ren Y."/>
            <person name="Zhang Y."/>
            <person name="Wang H."/>
            <person name="Li S."/>
            <person name="Jiang F."/>
            <person name="Yin L."/>
            <person name="Zhang G."/>
            <person name="Qian W."/>
            <person name="Fan W."/>
        </authorList>
    </citation>
    <scope>NUCLEOTIDE SEQUENCE [LARGE SCALE GENOMIC DNA]</scope>
    <source>
        <strain evidence="6">SZHN2017</strain>
        <tissue evidence="6">Muscle</tissue>
    </source>
</reference>
<gene>
    <name evidence="6" type="ORF">C0Q70_21266</name>
</gene>
<evidence type="ECO:0000256" key="4">
    <source>
        <dbReference type="PROSITE-ProRule" id="PRU00221"/>
    </source>
</evidence>